<evidence type="ECO:0000313" key="2">
    <source>
        <dbReference type="EMBL" id="SPP74458.1"/>
    </source>
</evidence>
<feature type="region of interest" description="Disordered" evidence="1">
    <location>
        <begin position="1"/>
        <end position="23"/>
    </location>
</feature>
<organism evidence="2 3">
    <name type="scientific">Drosophila guanche</name>
    <name type="common">Fruit fly</name>
    <dbReference type="NCBI Taxonomy" id="7266"/>
    <lineage>
        <taxon>Eukaryota</taxon>
        <taxon>Metazoa</taxon>
        <taxon>Ecdysozoa</taxon>
        <taxon>Arthropoda</taxon>
        <taxon>Hexapoda</taxon>
        <taxon>Insecta</taxon>
        <taxon>Pterygota</taxon>
        <taxon>Neoptera</taxon>
        <taxon>Endopterygota</taxon>
        <taxon>Diptera</taxon>
        <taxon>Brachycera</taxon>
        <taxon>Muscomorpha</taxon>
        <taxon>Ephydroidea</taxon>
        <taxon>Drosophilidae</taxon>
        <taxon>Drosophila</taxon>
        <taxon>Sophophora</taxon>
    </lineage>
</organism>
<dbReference type="AlphaFoldDB" id="A0A3B0JTQ0"/>
<sequence length="111" mass="11857">MDTTEEPFALPAERNDDGQMDSRTDSIEDEHTLVDDTNAELLEPGIPLELFLSATTSALELDTVSSNAPSMSESDLLGVVGVDKLEDGDCDDQPLVLYIVSENGCDPPVAS</sequence>
<evidence type="ECO:0000256" key="1">
    <source>
        <dbReference type="SAM" id="MobiDB-lite"/>
    </source>
</evidence>
<dbReference type="OrthoDB" id="2187714at2759"/>
<proteinExistence type="predicted"/>
<accession>A0A3B0JTQ0</accession>
<feature type="compositionally biased region" description="Basic and acidic residues" evidence="1">
    <location>
        <begin position="13"/>
        <end position="23"/>
    </location>
</feature>
<protein>
    <submittedName>
        <fullName evidence="2">Uncharacterized protein</fullName>
    </submittedName>
</protein>
<dbReference type="EMBL" id="OUUW01000001">
    <property type="protein sequence ID" value="SPP74458.1"/>
    <property type="molecule type" value="Genomic_DNA"/>
</dbReference>
<dbReference type="OMA" id="RNDDGQM"/>
<reference evidence="3" key="1">
    <citation type="submission" date="2018-01" db="EMBL/GenBank/DDBJ databases">
        <authorList>
            <person name="Alioto T."/>
            <person name="Alioto T."/>
        </authorList>
    </citation>
    <scope>NUCLEOTIDE SEQUENCE [LARGE SCALE GENOMIC DNA]</scope>
</reference>
<keyword evidence="3" id="KW-1185">Reference proteome</keyword>
<evidence type="ECO:0000313" key="3">
    <source>
        <dbReference type="Proteomes" id="UP000268350"/>
    </source>
</evidence>
<gene>
    <name evidence="2" type="ORF">DGUA_6G002094</name>
</gene>
<dbReference type="Proteomes" id="UP000268350">
    <property type="component" value="Unassembled WGS sequence"/>
</dbReference>
<name>A0A3B0JTQ0_DROGU</name>